<sequence>MAFKFSQTVITNELMPDDPNFGLGIALDNDTSTDEEVKEDANENPGKCSESKVDIKFHLPDCSARISIDGKRDPGPSTSSAESSVAPETENVQQNEETSDELHRRRWKEAEEVTKITEYNYSEKVNEVKFAHSDTATDVFIELTKEMFEGVVSKQHEKTITFAYILKNY</sequence>
<proteinExistence type="predicted"/>
<evidence type="ECO:0000313" key="2">
    <source>
        <dbReference type="EMBL" id="KAJ8883633.1"/>
    </source>
</evidence>
<comment type="caution">
    <text evidence="2">The sequence shown here is derived from an EMBL/GenBank/DDBJ whole genome shotgun (WGS) entry which is preliminary data.</text>
</comment>
<accession>A0ABQ9HH25</accession>
<keyword evidence="3" id="KW-1185">Reference proteome</keyword>
<evidence type="ECO:0000256" key="1">
    <source>
        <dbReference type="SAM" id="MobiDB-lite"/>
    </source>
</evidence>
<organism evidence="2 3">
    <name type="scientific">Dryococelus australis</name>
    <dbReference type="NCBI Taxonomy" id="614101"/>
    <lineage>
        <taxon>Eukaryota</taxon>
        <taxon>Metazoa</taxon>
        <taxon>Ecdysozoa</taxon>
        <taxon>Arthropoda</taxon>
        <taxon>Hexapoda</taxon>
        <taxon>Insecta</taxon>
        <taxon>Pterygota</taxon>
        <taxon>Neoptera</taxon>
        <taxon>Polyneoptera</taxon>
        <taxon>Phasmatodea</taxon>
        <taxon>Verophasmatodea</taxon>
        <taxon>Anareolatae</taxon>
        <taxon>Phasmatidae</taxon>
        <taxon>Eurycanthinae</taxon>
        <taxon>Dryococelus</taxon>
    </lineage>
</organism>
<protein>
    <submittedName>
        <fullName evidence="2">Uncharacterized protein</fullName>
    </submittedName>
</protein>
<name>A0ABQ9HH25_9NEOP</name>
<evidence type="ECO:0000313" key="3">
    <source>
        <dbReference type="Proteomes" id="UP001159363"/>
    </source>
</evidence>
<feature type="region of interest" description="Disordered" evidence="1">
    <location>
        <begin position="13"/>
        <end position="50"/>
    </location>
</feature>
<feature type="region of interest" description="Disordered" evidence="1">
    <location>
        <begin position="65"/>
        <end position="106"/>
    </location>
</feature>
<dbReference type="EMBL" id="JARBHB010000005">
    <property type="protein sequence ID" value="KAJ8883633.1"/>
    <property type="molecule type" value="Genomic_DNA"/>
</dbReference>
<reference evidence="2 3" key="1">
    <citation type="submission" date="2023-02" db="EMBL/GenBank/DDBJ databases">
        <title>LHISI_Scaffold_Assembly.</title>
        <authorList>
            <person name="Stuart O.P."/>
            <person name="Cleave R."/>
            <person name="Magrath M.J.L."/>
            <person name="Mikheyev A.S."/>
        </authorList>
    </citation>
    <scope>NUCLEOTIDE SEQUENCE [LARGE SCALE GENOMIC DNA]</scope>
    <source>
        <strain evidence="2">Daus_M_001</strain>
        <tissue evidence="2">Leg muscle</tissue>
    </source>
</reference>
<dbReference type="Proteomes" id="UP001159363">
    <property type="component" value="Chromosome 4"/>
</dbReference>
<gene>
    <name evidence="2" type="ORF">PR048_015486</name>
</gene>